<dbReference type="AlphaFoldDB" id="A0A165GP28"/>
<dbReference type="Gene3D" id="2.60.120.200">
    <property type="match status" value="1"/>
</dbReference>
<keyword evidence="2" id="KW-0378">Hydrolase</keyword>
<reference evidence="2 3" key="1">
    <citation type="journal article" date="2016" name="Mol. Biol. Evol.">
        <title>Comparative Genomics of Early-Diverging Mushroom-Forming Fungi Provides Insights into the Origins of Lignocellulose Decay Capabilities.</title>
        <authorList>
            <person name="Nagy L.G."/>
            <person name="Riley R."/>
            <person name="Tritt A."/>
            <person name="Adam C."/>
            <person name="Daum C."/>
            <person name="Floudas D."/>
            <person name="Sun H."/>
            <person name="Yadav J.S."/>
            <person name="Pangilinan J."/>
            <person name="Larsson K.H."/>
            <person name="Matsuura K."/>
            <person name="Barry K."/>
            <person name="Labutti K."/>
            <person name="Kuo R."/>
            <person name="Ohm R.A."/>
            <person name="Bhattacharya S.S."/>
            <person name="Shirouzu T."/>
            <person name="Yoshinaga Y."/>
            <person name="Martin F.M."/>
            <person name="Grigoriev I.V."/>
            <person name="Hibbett D.S."/>
        </authorList>
    </citation>
    <scope>NUCLEOTIDE SEQUENCE [LARGE SCALE GENOMIC DNA]</scope>
    <source>
        <strain evidence="2 3">HHB12029</strain>
    </source>
</reference>
<accession>A0A165GP28</accession>
<evidence type="ECO:0000313" key="2">
    <source>
        <dbReference type="EMBL" id="KZV90798.1"/>
    </source>
</evidence>
<dbReference type="InterPro" id="IPR050546">
    <property type="entry name" value="Glycosyl_Hydrlase_16"/>
</dbReference>
<dbReference type="InParanoid" id="A0A165GP28"/>
<dbReference type="InterPro" id="IPR013320">
    <property type="entry name" value="ConA-like_dom_sf"/>
</dbReference>
<dbReference type="CDD" id="cd02181">
    <property type="entry name" value="GH16_fungal_Lam16A_glucanase"/>
    <property type="match status" value="1"/>
</dbReference>
<dbReference type="SUPFAM" id="SSF49899">
    <property type="entry name" value="Concanavalin A-like lectins/glucanases"/>
    <property type="match status" value="1"/>
</dbReference>
<gene>
    <name evidence="2" type="ORF">EXIGLDRAFT_740696</name>
</gene>
<evidence type="ECO:0000313" key="3">
    <source>
        <dbReference type="Proteomes" id="UP000077266"/>
    </source>
</evidence>
<feature type="domain" description="GH16" evidence="1">
    <location>
        <begin position="29"/>
        <end position="307"/>
    </location>
</feature>
<dbReference type="OrthoDB" id="192832at2759"/>
<keyword evidence="3" id="KW-1185">Reference proteome</keyword>
<dbReference type="Pfam" id="PF26113">
    <property type="entry name" value="GH16_XgeA"/>
    <property type="match status" value="1"/>
</dbReference>
<dbReference type="EMBL" id="KV426040">
    <property type="protein sequence ID" value="KZV90798.1"/>
    <property type="molecule type" value="Genomic_DNA"/>
</dbReference>
<dbReference type="STRING" id="1314781.A0A165GP28"/>
<dbReference type="PROSITE" id="PS51762">
    <property type="entry name" value="GH16_2"/>
    <property type="match status" value="1"/>
</dbReference>
<organism evidence="2 3">
    <name type="scientific">Exidia glandulosa HHB12029</name>
    <dbReference type="NCBI Taxonomy" id="1314781"/>
    <lineage>
        <taxon>Eukaryota</taxon>
        <taxon>Fungi</taxon>
        <taxon>Dikarya</taxon>
        <taxon>Basidiomycota</taxon>
        <taxon>Agaricomycotina</taxon>
        <taxon>Agaricomycetes</taxon>
        <taxon>Auriculariales</taxon>
        <taxon>Exidiaceae</taxon>
        <taxon>Exidia</taxon>
    </lineage>
</organism>
<name>A0A165GP28_EXIGL</name>
<dbReference type="PANTHER" id="PTHR10963:SF24">
    <property type="entry name" value="GLYCOSIDASE C21B10.07-RELATED"/>
    <property type="match status" value="1"/>
</dbReference>
<proteinExistence type="predicted"/>
<dbReference type="PANTHER" id="PTHR10963">
    <property type="entry name" value="GLYCOSYL HYDROLASE-RELATED"/>
    <property type="match status" value="1"/>
</dbReference>
<evidence type="ECO:0000259" key="1">
    <source>
        <dbReference type="PROSITE" id="PS51762"/>
    </source>
</evidence>
<protein>
    <submittedName>
        <fullName evidence="2">Glycoside hydrolase family 16 protein</fullName>
    </submittedName>
</protein>
<dbReference type="InterPro" id="IPR000757">
    <property type="entry name" value="Beta-glucanase-like"/>
</dbReference>
<dbReference type="Proteomes" id="UP000077266">
    <property type="component" value="Unassembled WGS sequence"/>
</dbReference>
<dbReference type="GO" id="GO:0004553">
    <property type="term" value="F:hydrolase activity, hydrolyzing O-glycosyl compounds"/>
    <property type="evidence" value="ECO:0007669"/>
    <property type="project" value="InterPro"/>
</dbReference>
<sequence length="322" mass="35564">MPRCPPSPPALAFHSLFHFAFDAAFRAAKQYKISSNVVGTKFYDFFNFYSAADPTHGRVQYVNKDTARKHNLTSTSAHSFVMRTDSKNKLSAGGPGRMSIRLESKKKYKTHVAVLDLRHMPQGAGTWPAYWMTGDNWPNLGELDIIENVNDASENVSSLHTSAGCTQPKSGRVMKGRVSNTDCNAFANGNAGCGVVTDSKRSFGPNFNKAGGGWFATERTDTKIKYWFWSRKDPHVPAEVRANKGTVHPEKWGKPTAVFNSQSCNISKKFGSHMFIINTSLCGDWAGNVYPGGMGACVKHVNENPGAFKSAYWDISRLSIYQ</sequence>
<dbReference type="GO" id="GO:0009251">
    <property type="term" value="P:glucan catabolic process"/>
    <property type="evidence" value="ECO:0007669"/>
    <property type="project" value="TreeGrafter"/>
</dbReference>